<comment type="similarity">
    <text evidence="2">Belongs to the PC-esterase family. TBL subfamily.</text>
</comment>
<dbReference type="InterPro" id="IPR026057">
    <property type="entry name" value="TBL_C"/>
</dbReference>
<evidence type="ECO:0000256" key="5">
    <source>
        <dbReference type="ARBA" id="ARBA00022989"/>
    </source>
</evidence>
<feature type="domain" description="Trichome birefringence-like C-terminal" evidence="8">
    <location>
        <begin position="265"/>
        <end position="324"/>
    </location>
</feature>
<evidence type="ECO:0000259" key="8">
    <source>
        <dbReference type="Pfam" id="PF13839"/>
    </source>
</evidence>
<evidence type="ECO:0000313" key="11">
    <source>
        <dbReference type="Proteomes" id="UP001370490"/>
    </source>
</evidence>
<comment type="caution">
    <text evidence="10">The sequence shown here is derived from an EMBL/GenBank/DDBJ whole genome shotgun (WGS) entry which is preliminary data.</text>
</comment>
<dbReference type="InterPro" id="IPR025846">
    <property type="entry name" value="TBL_N"/>
</dbReference>
<keyword evidence="11" id="KW-1185">Reference proteome</keyword>
<comment type="subcellular location">
    <subcellularLocation>
        <location evidence="1">Membrane</location>
        <topology evidence="1">Single-pass membrane protein</topology>
    </subcellularLocation>
</comment>
<evidence type="ECO:0000256" key="6">
    <source>
        <dbReference type="ARBA" id="ARBA00023136"/>
    </source>
</evidence>
<keyword evidence="3" id="KW-0812">Transmembrane</keyword>
<dbReference type="GO" id="GO:0005794">
    <property type="term" value="C:Golgi apparatus"/>
    <property type="evidence" value="ECO:0007669"/>
    <property type="project" value="TreeGrafter"/>
</dbReference>
<gene>
    <name evidence="10" type="ORF">RJ641_015581</name>
</gene>
<organism evidence="10 11">
    <name type="scientific">Dillenia turbinata</name>
    <dbReference type="NCBI Taxonomy" id="194707"/>
    <lineage>
        <taxon>Eukaryota</taxon>
        <taxon>Viridiplantae</taxon>
        <taxon>Streptophyta</taxon>
        <taxon>Embryophyta</taxon>
        <taxon>Tracheophyta</taxon>
        <taxon>Spermatophyta</taxon>
        <taxon>Magnoliopsida</taxon>
        <taxon>eudicotyledons</taxon>
        <taxon>Gunneridae</taxon>
        <taxon>Pentapetalae</taxon>
        <taxon>Dilleniales</taxon>
        <taxon>Dilleniaceae</taxon>
        <taxon>Dillenia</taxon>
    </lineage>
</organism>
<name>A0AAN8V2A5_9MAGN</name>
<evidence type="ECO:0000259" key="9">
    <source>
        <dbReference type="Pfam" id="PF14416"/>
    </source>
</evidence>
<dbReference type="InterPro" id="IPR029962">
    <property type="entry name" value="TBL"/>
</dbReference>
<feature type="non-terminal residue" evidence="10">
    <location>
        <position position="324"/>
    </location>
</feature>
<evidence type="ECO:0000256" key="7">
    <source>
        <dbReference type="SAM" id="SignalP"/>
    </source>
</evidence>
<keyword evidence="5" id="KW-1133">Transmembrane helix</keyword>
<evidence type="ECO:0000256" key="3">
    <source>
        <dbReference type="ARBA" id="ARBA00022692"/>
    </source>
</evidence>
<dbReference type="PANTHER" id="PTHR32285:SF149">
    <property type="entry name" value="TRICHOME BIREFRINGENCE-LIKE N-TERMINAL DOMAIN-CONTAINING PROTEIN"/>
    <property type="match status" value="1"/>
</dbReference>
<dbReference type="GO" id="GO:0016413">
    <property type="term" value="F:O-acetyltransferase activity"/>
    <property type="evidence" value="ECO:0007669"/>
    <property type="project" value="InterPro"/>
</dbReference>
<evidence type="ECO:0000313" key="10">
    <source>
        <dbReference type="EMBL" id="KAK6919677.1"/>
    </source>
</evidence>
<feature type="domain" description="Trichome birefringence-like N-terminal" evidence="9">
    <location>
        <begin position="44"/>
        <end position="95"/>
    </location>
</feature>
<reference evidence="10 11" key="1">
    <citation type="submission" date="2023-12" db="EMBL/GenBank/DDBJ databases">
        <title>A high-quality genome assembly for Dillenia turbinata (Dilleniales).</title>
        <authorList>
            <person name="Chanderbali A."/>
        </authorList>
    </citation>
    <scope>NUCLEOTIDE SEQUENCE [LARGE SCALE GENOMIC DNA]</scope>
    <source>
        <strain evidence="10">LSX21</strain>
        <tissue evidence="10">Leaf</tissue>
    </source>
</reference>
<accession>A0AAN8V2A5</accession>
<protein>
    <submittedName>
        <fullName evidence="10">PC-Esterase</fullName>
    </submittedName>
</protein>
<dbReference type="Pfam" id="PF13839">
    <property type="entry name" value="PC-Esterase"/>
    <property type="match status" value="2"/>
</dbReference>
<dbReference type="Pfam" id="PF14416">
    <property type="entry name" value="PMR5N"/>
    <property type="match status" value="1"/>
</dbReference>
<keyword evidence="7" id="KW-0732">Signal</keyword>
<evidence type="ECO:0000256" key="1">
    <source>
        <dbReference type="ARBA" id="ARBA00004167"/>
    </source>
</evidence>
<sequence length="324" mass="37389">MGMGAIHSASSVIVLGVISTLWMQVNAGNVNNVGKYVAETKNLCNVYKGSWVYDNSYPLYDPNNCPFIEPQFNCQKNGRSDHLYFKYRWQPAKCNLPRFDGKDFLKRYRGKRFMFVGDSLSLNNWQSLTCLLHSAAPKVKYSIHRTGALSTFIILRYNMSIMYLRDPFLVDVVSTKMGAVLKLDSINNGELWKQADVLIFNTWHWWLHTGRKQPWNFIKDGNNEFRDMDRLVAYEKGLSTWGRWVDSNIDFLKTKVFFQGAPHPAEIVVRRVLRRMSKPIYLLDITALSQLRKDGHPSSFGHGGRHALDCSHWCLPGVPDTWNQ</sequence>
<dbReference type="GO" id="GO:0016020">
    <property type="term" value="C:membrane"/>
    <property type="evidence" value="ECO:0007669"/>
    <property type="project" value="UniProtKB-SubCell"/>
</dbReference>
<proteinExistence type="inferred from homology"/>
<feature type="signal peptide" evidence="7">
    <location>
        <begin position="1"/>
        <end position="27"/>
    </location>
</feature>
<dbReference type="Proteomes" id="UP001370490">
    <property type="component" value="Unassembled WGS sequence"/>
</dbReference>
<dbReference type="PANTHER" id="PTHR32285">
    <property type="entry name" value="PROTEIN TRICHOME BIREFRINGENCE-LIKE 9-RELATED"/>
    <property type="match status" value="1"/>
</dbReference>
<evidence type="ECO:0000256" key="2">
    <source>
        <dbReference type="ARBA" id="ARBA00007727"/>
    </source>
</evidence>
<keyword evidence="6" id="KW-0472">Membrane</keyword>
<feature type="domain" description="Trichome birefringence-like C-terminal" evidence="8">
    <location>
        <begin position="96"/>
        <end position="260"/>
    </location>
</feature>
<feature type="chain" id="PRO_5042894363" evidence="7">
    <location>
        <begin position="28"/>
        <end position="324"/>
    </location>
</feature>
<dbReference type="AlphaFoldDB" id="A0AAN8V2A5"/>
<evidence type="ECO:0000256" key="4">
    <source>
        <dbReference type="ARBA" id="ARBA00022968"/>
    </source>
</evidence>
<keyword evidence="4" id="KW-0735">Signal-anchor</keyword>
<dbReference type="EMBL" id="JBAMMX010000021">
    <property type="protein sequence ID" value="KAK6919677.1"/>
    <property type="molecule type" value="Genomic_DNA"/>
</dbReference>